<comment type="caution">
    <text evidence="1">The sequence shown here is derived from an EMBL/GenBank/DDBJ whole genome shotgun (WGS) entry which is preliminary data.</text>
</comment>
<dbReference type="Proteomes" id="UP000310158">
    <property type="component" value="Unassembled WGS sequence"/>
</dbReference>
<name>A0A4V3XEL4_9AGAM</name>
<evidence type="ECO:0000313" key="1">
    <source>
        <dbReference type="EMBL" id="THH14103.1"/>
    </source>
</evidence>
<feature type="non-terminal residue" evidence="1">
    <location>
        <position position="431"/>
    </location>
</feature>
<dbReference type="AlphaFoldDB" id="A0A4V3XEL4"/>
<sequence length="431" mass="47838">MMSVPPVSQADYSRILLRLQSNPSQVIRAAQDGSLLDIMAVTNNIQALPVLQTPQIVSLFCSHLEYQKAPDPTRPAAPRSPAVYAAERGLLSLQALGNFGPFFATAAPSSPLLTPILRGWPGIFRWMTIFYTLHSGKPHDEAQRRNVFEMISYALYSITNPDHIQRVVSSTPGLLRLATILWLRDDEGSPSNRRLPIPAAAAAFHHVIFDASSVKFDEVLEHSEKTSDALAHFALRRLHATLKRTPLVPDHVHTHVDVLVSLSRVATHPLRASILQKGGIGLVTRAFLLLFQHSTDPSTRDALISSTGFLRNLLECTSGIPWVLQSVHEGLLTAFARASSPALSSFDPDAHNYTLELVSDVIPRYLVYRSVIVAIYTALNKLRANNPELMSRVKRSSAKQAWANLERLAAERMAIKSEWTVFRKQIAYCDH</sequence>
<gene>
    <name evidence="1" type="ORF">EW146_g6189</name>
</gene>
<protein>
    <submittedName>
        <fullName evidence="1">Uncharacterized protein</fullName>
    </submittedName>
</protein>
<reference evidence="1 2" key="1">
    <citation type="submission" date="2019-02" db="EMBL/GenBank/DDBJ databases">
        <title>Genome sequencing of the rare red list fungi Bondarzewia mesenterica.</title>
        <authorList>
            <person name="Buettner E."/>
            <person name="Kellner H."/>
        </authorList>
    </citation>
    <scope>NUCLEOTIDE SEQUENCE [LARGE SCALE GENOMIC DNA]</scope>
    <source>
        <strain evidence="1 2">DSM 108281</strain>
    </source>
</reference>
<organism evidence="1 2">
    <name type="scientific">Bondarzewia mesenterica</name>
    <dbReference type="NCBI Taxonomy" id="1095465"/>
    <lineage>
        <taxon>Eukaryota</taxon>
        <taxon>Fungi</taxon>
        <taxon>Dikarya</taxon>
        <taxon>Basidiomycota</taxon>
        <taxon>Agaricomycotina</taxon>
        <taxon>Agaricomycetes</taxon>
        <taxon>Russulales</taxon>
        <taxon>Bondarzewiaceae</taxon>
        <taxon>Bondarzewia</taxon>
    </lineage>
</organism>
<dbReference type="OrthoDB" id="3040823at2759"/>
<dbReference type="EMBL" id="SGPL01000303">
    <property type="protein sequence ID" value="THH14103.1"/>
    <property type="molecule type" value="Genomic_DNA"/>
</dbReference>
<evidence type="ECO:0000313" key="2">
    <source>
        <dbReference type="Proteomes" id="UP000310158"/>
    </source>
</evidence>
<accession>A0A4V3XEL4</accession>
<keyword evidence="2" id="KW-1185">Reference proteome</keyword>
<proteinExistence type="predicted"/>